<dbReference type="AlphaFoldDB" id="A0A1I7WPY5"/>
<organism evidence="1 2">
    <name type="scientific">Heterorhabditis bacteriophora</name>
    <name type="common">Entomopathogenic nematode worm</name>
    <dbReference type="NCBI Taxonomy" id="37862"/>
    <lineage>
        <taxon>Eukaryota</taxon>
        <taxon>Metazoa</taxon>
        <taxon>Ecdysozoa</taxon>
        <taxon>Nematoda</taxon>
        <taxon>Chromadorea</taxon>
        <taxon>Rhabditida</taxon>
        <taxon>Rhabditina</taxon>
        <taxon>Rhabditomorpha</taxon>
        <taxon>Strongyloidea</taxon>
        <taxon>Heterorhabditidae</taxon>
        <taxon>Heterorhabditis</taxon>
    </lineage>
</organism>
<proteinExistence type="predicted"/>
<dbReference type="Proteomes" id="UP000095283">
    <property type="component" value="Unplaced"/>
</dbReference>
<sequence length="51" mass="5896">MFSKDWFMLFSLMNGGSSVYSPLDPKYSIHIKAILRCFVYHSSKTVKEASF</sequence>
<accession>A0A1I7WPY5</accession>
<dbReference type="WBParaSite" id="Hba_07214">
    <property type="protein sequence ID" value="Hba_07214"/>
    <property type="gene ID" value="Hba_07214"/>
</dbReference>
<evidence type="ECO:0000313" key="2">
    <source>
        <dbReference type="WBParaSite" id="Hba_07214"/>
    </source>
</evidence>
<evidence type="ECO:0000313" key="1">
    <source>
        <dbReference type="Proteomes" id="UP000095283"/>
    </source>
</evidence>
<reference evidence="2" key="1">
    <citation type="submission" date="2016-11" db="UniProtKB">
        <authorList>
            <consortium name="WormBaseParasite"/>
        </authorList>
    </citation>
    <scope>IDENTIFICATION</scope>
</reference>
<protein>
    <submittedName>
        <fullName evidence="2">Uncharacterized protein</fullName>
    </submittedName>
</protein>
<keyword evidence="1" id="KW-1185">Reference proteome</keyword>
<name>A0A1I7WPY5_HETBA</name>